<reference evidence="1" key="1">
    <citation type="submission" date="2020-05" db="UniProtKB">
        <authorList>
            <consortium name="EnsemblMetazoa"/>
        </authorList>
    </citation>
    <scope>IDENTIFICATION</scope>
    <source>
        <strain evidence="1">MAF</strain>
    </source>
</reference>
<sequence length="155" mass="17547">MRNDQIAVSQPRSSPYKNLVRVAQRRSSSSLKELSNVSSSIHVSTVLALVRREEQRVDRHTTSVLPDVRLHLERWPVLLLLLLLRLMWRRRRLDVDSGRGKPGEMCRRVLERVPVGAHRLVGRWNGDGQQDEALGGLLAAPCSPPPPPSVSWSIR</sequence>
<organism evidence="1 2">
    <name type="scientific">Anopheles merus</name>
    <name type="common">Mosquito</name>
    <dbReference type="NCBI Taxonomy" id="30066"/>
    <lineage>
        <taxon>Eukaryota</taxon>
        <taxon>Metazoa</taxon>
        <taxon>Ecdysozoa</taxon>
        <taxon>Arthropoda</taxon>
        <taxon>Hexapoda</taxon>
        <taxon>Insecta</taxon>
        <taxon>Pterygota</taxon>
        <taxon>Neoptera</taxon>
        <taxon>Endopterygota</taxon>
        <taxon>Diptera</taxon>
        <taxon>Nematocera</taxon>
        <taxon>Culicoidea</taxon>
        <taxon>Culicidae</taxon>
        <taxon>Anophelinae</taxon>
        <taxon>Anopheles</taxon>
    </lineage>
</organism>
<dbReference type="AlphaFoldDB" id="A0A182UQX7"/>
<evidence type="ECO:0000313" key="2">
    <source>
        <dbReference type="Proteomes" id="UP000075903"/>
    </source>
</evidence>
<accession>A0A182UQX7</accession>
<dbReference type="VEuPathDB" id="VectorBase:AMEM002091"/>
<name>A0A182UQX7_ANOME</name>
<dbReference type="EnsemblMetazoa" id="AMEM002091-RA">
    <property type="protein sequence ID" value="AMEM002091-PA"/>
    <property type="gene ID" value="AMEM002091"/>
</dbReference>
<protein>
    <submittedName>
        <fullName evidence="1">Uncharacterized protein</fullName>
    </submittedName>
</protein>
<evidence type="ECO:0000313" key="1">
    <source>
        <dbReference type="EnsemblMetazoa" id="AMEM002091-PA"/>
    </source>
</evidence>
<keyword evidence="2" id="KW-1185">Reference proteome</keyword>
<proteinExistence type="predicted"/>
<dbReference type="Proteomes" id="UP000075903">
    <property type="component" value="Unassembled WGS sequence"/>
</dbReference>